<dbReference type="PANTHER" id="PTHR12526:SF638">
    <property type="entry name" value="SPORE COAT PROTEIN SA"/>
    <property type="match status" value="1"/>
</dbReference>
<dbReference type="SUPFAM" id="SSF53756">
    <property type="entry name" value="UDP-Glycosyltransferase/glycogen phosphorylase"/>
    <property type="match status" value="1"/>
</dbReference>
<name>A0ABS8MSH4_9FLAO</name>
<gene>
    <name evidence="4" type="ORF">LNQ49_09020</name>
</gene>
<dbReference type="EMBL" id="JAJJMO010000001">
    <property type="protein sequence ID" value="MCC9071719.1"/>
    <property type="molecule type" value="Genomic_DNA"/>
</dbReference>
<dbReference type="Gene3D" id="3.40.50.2000">
    <property type="entry name" value="Glycogen Phosphorylase B"/>
    <property type="match status" value="2"/>
</dbReference>
<evidence type="ECO:0000313" key="5">
    <source>
        <dbReference type="Proteomes" id="UP001430919"/>
    </source>
</evidence>
<evidence type="ECO:0000259" key="2">
    <source>
        <dbReference type="Pfam" id="PF00534"/>
    </source>
</evidence>
<proteinExistence type="predicted"/>
<organism evidence="4 5">
    <name type="scientific">Flavobacterium pisciphilum</name>
    <dbReference type="NCBI Taxonomy" id="2893755"/>
    <lineage>
        <taxon>Bacteria</taxon>
        <taxon>Pseudomonadati</taxon>
        <taxon>Bacteroidota</taxon>
        <taxon>Flavobacteriia</taxon>
        <taxon>Flavobacteriales</taxon>
        <taxon>Flavobacteriaceae</taxon>
        <taxon>Flavobacterium</taxon>
    </lineage>
</organism>
<dbReference type="PANTHER" id="PTHR12526">
    <property type="entry name" value="GLYCOSYLTRANSFERASE"/>
    <property type="match status" value="1"/>
</dbReference>
<dbReference type="Pfam" id="PF00534">
    <property type="entry name" value="Glycos_transf_1"/>
    <property type="match status" value="1"/>
</dbReference>
<keyword evidence="5" id="KW-1185">Reference proteome</keyword>
<dbReference type="Pfam" id="PF13439">
    <property type="entry name" value="Glyco_transf_4"/>
    <property type="match status" value="1"/>
</dbReference>
<comment type="caution">
    <text evidence="4">The sequence shown here is derived from an EMBL/GenBank/DDBJ whole genome shotgun (WGS) entry which is preliminary data.</text>
</comment>
<dbReference type="RefSeq" id="WP_229988427.1">
    <property type="nucleotide sequence ID" value="NZ_JAJJMO010000001.1"/>
</dbReference>
<reference evidence="4" key="1">
    <citation type="submission" date="2021-11" db="EMBL/GenBank/DDBJ databases">
        <title>Description of novel Flavobacterium species.</title>
        <authorList>
            <person name="Saticioglu I.B."/>
            <person name="Ay H."/>
            <person name="Altun S."/>
            <person name="Duman M."/>
        </authorList>
    </citation>
    <scope>NUCLEOTIDE SEQUENCE</scope>
    <source>
        <strain evidence="4">F-65</strain>
    </source>
</reference>
<feature type="domain" description="Glycosyltransferase subfamily 4-like N-terminal" evidence="3">
    <location>
        <begin position="37"/>
        <end position="188"/>
    </location>
</feature>
<sequence length="378" mass="44280">MQELDLSNSHYTACKKSDGLSFKLDFDFQDKENLLDFIYSISNKKKMDLILKEINPEIIHLHHYGNLSPSILHSLFNYKKRNPKIKIIQTVHTFQYSCSHQAAYDYNKTKRCLDCASVHFKTKIFYRKCSRGGFIHSVAKGFNSLITHYYYKKGLIDTIIVPSNFIKETILLNSFYKDKEILVINNPIFSKFEKNNKLKKENNIVYFGRLSEEKNIKLLINAFVLFVNKTKADYKLLIIGDGLEKEKLQEYVLKENMAERILFLPFMSHEKLKKYLEISKISIMTSKCFENAPMMIIESFNYDIIPIVANHGGMREMALKLNFGLLFESEDCESLVNQIINATENYETLINEKPELESQIRNLFSKSIYFNELIKIYS</sequence>
<protein>
    <submittedName>
        <fullName evidence="4">Glycosyltransferase</fullName>
    </submittedName>
</protein>
<dbReference type="InterPro" id="IPR028098">
    <property type="entry name" value="Glyco_trans_4-like_N"/>
</dbReference>
<dbReference type="InterPro" id="IPR001296">
    <property type="entry name" value="Glyco_trans_1"/>
</dbReference>
<evidence type="ECO:0000313" key="4">
    <source>
        <dbReference type="EMBL" id="MCC9071719.1"/>
    </source>
</evidence>
<accession>A0ABS8MSH4</accession>
<evidence type="ECO:0000259" key="3">
    <source>
        <dbReference type="Pfam" id="PF13439"/>
    </source>
</evidence>
<feature type="domain" description="Glycosyl transferase family 1" evidence="2">
    <location>
        <begin position="191"/>
        <end position="348"/>
    </location>
</feature>
<dbReference type="Proteomes" id="UP001430919">
    <property type="component" value="Unassembled WGS sequence"/>
</dbReference>
<evidence type="ECO:0000256" key="1">
    <source>
        <dbReference type="SAM" id="Coils"/>
    </source>
</evidence>
<keyword evidence="1" id="KW-0175">Coiled coil</keyword>
<feature type="coiled-coil region" evidence="1">
    <location>
        <begin position="332"/>
        <end position="366"/>
    </location>
</feature>